<dbReference type="Proteomes" id="UP001642487">
    <property type="component" value="Chromosome 7"/>
</dbReference>
<dbReference type="EMBL" id="OZ021741">
    <property type="protein sequence ID" value="CAK9326827.1"/>
    <property type="molecule type" value="Genomic_DNA"/>
</dbReference>
<dbReference type="PANTHER" id="PTHR31723">
    <property type="entry name" value="PATHOGENESIS-RELATED FAMILY PROTEIN"/>
    <property type="match status" value="1"/>
</dbReference>
<evidence type="ECO:0000313" key="2">
    <source>
        <dbReference type="Proteomes" id="UP001642487"/>
    </source>
</evidence>
<gene>
    <name evidence="1" type="ORF">CITCOLO1_LOCUS19188</name>
</gene>
<evidence type="ECO:0008006" key="3">
    <source>
        <dbReference type="Google" id="ProtNLM"/>
    </source>
</evidence>
<reference evidence="1 2" key="1">
    <citation type="submission" date="2024-03" db="EMBL/GenBank/DDBJ databases">
        <authorList>
            <person name="Gkanogiannis A."/>
            <person name="Becerra Lopez-Lavalle L."/>
        </authorList>
    </citation>
    <scope>NUCLEOTIDE SEQUENCE [LARGE SCALE GENOMIC DNA]</scope>
</reference>
<proteinExistence type="predicted"/>
<keyword evidence="2" id="KW-1185">Reference proteome</keyword>
<dbReference type="InterPro" id="IPR053218">
    <property type="entry name" value="Pathogen-related_defense"/>
</dbReference>
<protein>
    <recommendedName>
        <fullName evidence="3">Pathogen-related protein</fullName>
    </recommendedName>
</protein>
<accession>A0ABP0Z890</accession>
<evidence type="ECO:0000313" key="1">
    <source>
        <dbReference type="EMBL" id="CAK9326827.1"/>
    </source>
</evidence>
<dbReference type="PANTHER" id="PTHR31723:SF4">
    <property type="entry name" value="PATHOGENESIS-RELATED FAMILY PROTEIN"/>
    <property type="match status" value="1"/>
</dbReference>
<organism evidence="1 2">
    <name type="scientific">Citrullus colocynthis</name>
    <name type="common">colocynth</name>
    <dbReference type="NCBI Taxonomy" id="252529"/>
    <lineage>
        <taxon>Eukaryota</taxon>
        <taxon>Viridiplantae</taxon>
        <taxon>Streptophyta</taxon>
        <taxon>Embryophyta</taxon>
        <taxon>Tracheophyta</taxon>
        <taxon>Spermatophyta</taxon>
        <taxon>Magnoliopsida</taxon>
        <taxon>eudicotyledons</taxon>
        <taxon>Gunneridae</taxon>
        <taxon>Pentapetalae</taxon>
        <taxon>rosids</taxon>
        <taxon>fabids</taxon>
        <taxon>Cucurbitales</taxon>
        <taxon>Cucurbitaceae</taxon>
        <taxon>Benincaseae</taxon>
        <taxon>Citrullus</taxon>
    </lineage>
</organism>
<dbReference type="SUPFAM" id="SSF54427">
    <property type="entry name" value="NTF2-like"/>
    <property type="match status" value="1"/>
</dbReference>
<dbReference type="InterPro" id="IPR032710">
    <property type="entry name" value="NTF2-like_dom_sf"/>
</dbReference>
<sequence>MESIKMISSSNIVADKYRASLHLEHPTVQWRYGNPPTYETANHLFEEGRTKEWPKESPEEKVQNAIKSWHMETVHKTNLQDFKTIDLEKFKLFVNGRDGLSGEEILRIGGFNALLKSSLPEELQHFKADKETFESTHKDFKTCFPRGFTWEVTEVYSPPPLIAFKFRHWGFFEGPYKAHPPTGELIQFFGMGTLKVDCLSMKIEEFHMYYDPGELFGALFKAKTSITSEPKPQDNDKDSAASIACPFSKLNYFKQ</sequence>
<name>A0ABP0Z890_9ROSI</name>
<dbReference type="Gene3D" id="3.10.450.50">
    <property type="match status" value="1"/>
</dbReference>